<dbReference type="OrthoDB" id="9795647at2"/>
<dbReference type="RefSeq" id="WP_020949423.1">
    <property type="nucleotide sequence ID" value="NC_022041.1"/>
</dbReference>
<dbReference type="EMBL" id="CP006650">
    <property type="protein sequence ID" value="AGT07784.1"/>
    <property type="molecule type" value="Genomic_DNA"/>
</dbReference>
<name>S5XKP0_PARAH</name>
<dbReference type="PRINTS" id="PR00081">
    <property type="entry name" value="GDHRDH"/>
</dbReference>
<dbReference type="AlphaFoldDB" id="S5XKP0"/>
<dbReference type="Pfam" id="PF00106">
    <property type="entry name" value="adh_short"/>
    <property type="match status" value="1"/>
</dbReference>
<evidence type="ECO:0000313" key="4">
    <source>
        <dbReference type="EMBL" id="AGT07784.1"/>
    </source>
</evidence>
<dbReference type="SMART" id="SM00822">
    <property type="entry name" value="PKS_KR"/>
    <property type="match status" value="1"/>
</dbReference>
<evidence type="ECO:0000313" key="5">
    <source>
        <dbReference type="Proteomes" id="UP000015480"/>
    </source>
</evidence>
<dbReference type="InterPro" id="IPR020904">
    <property type="entry name" value="Sc_DH/Rdtase_CS"/>
</dbReference>
<reference evidence="4 5" key="1">
    <citation type="journal article" date="2014" name="BMC Genomics">
        <title>Architecture and functions of a multipartite genome of the methylotrophic bacterium Paracoccus aminophilus JCM 7686, containing primary and secondary chromids.</title>
        <authorList>
            <person name="Dziewit L."/>
            <person name="Czarnecki J."/>
            <person name="Wibberg D."/>
            <person name="Radlinska M."/>
            <person name="Mrozek P."/>
            <person name="Szymczak M."/>
            <person name="Schluter A."/>
            <person name="Puhler A."/>
            <person name="Bartosik D."/>
        </authorList>
    </citation>
    <scope>NUCLEOTIDE SEQUENCE [LARGE SCALE GENOMIC DNA]</scope>
    <source>
        <strain evidence="4">JCM 7686</strain>
    </source>
</reference>
<dbReference type="InterPro" id="IPR036291">
    <property type="entry name" value="NAD(P)-bd_dom_sf"/>
</dbReference>
<dbReference type="InterPro" id="IPR057326">
    <property type="entry name" value="KR_dom"/>
</dbReference>
<dbReference type="PROSITE" id="PS00061">
    <property type="entry name" value="ADH_SHORT"/>
    <property type="match status" value="1"/>
</dbReference>
<sequence>MRLSETCAIVTGGASGLGAATAEYLRKSGARVAILDRDARGADFAEIIGAAFFETDVTQEDSTLAAMRGARAAMGQINVCINCAGIMTAAKTVSQGAAHDLAVFRRTIEVNLVGTFNTLRLAAAEMAANRPNRDTGERGVIVNTASVAAYEGQKGQVAYAASKAAVAGMTLPLARDLSAQNIRVCAIAPGVFGTPTMRGLPGSVQQDLTADIPYPRRMGEPVEFARLVGTIIETAYLNGEVIRLDGALRMG</sequence>
<accession>S5XKP0</accession>
<keyword evidence="5" id="KW-1185">Reference proteome</keyword>
<dbReference type="Proteomes" id="UP000015480">
    <property type="component" value="Chromosome"/>
</dbReference>
<proteinExistence type="inferred from homology"/>
<dbReference type="PANTHER" id="PTHR43658:SF8">
    <property type="entry name" value="17-BETA-HYDROXYSTEROID DEHYDROGENASE 14-RELATED"/>
    <property type="match status" value="1"/>
</dbReference>
<dbReference type="STRING" id="1367847.JCM7686_0675"/>
<feature type="domain" description="Ketoreductase" evidence="3">
    <location>
        <begin position="6"/>
        <end position="190"/>
    </location>
</feature>
<comment type="similarity">
    <text evidence="2">Belongs to the short-chain dehydrogenases/reductases (SDR) family.</text>
</comment>
<dbReference type="PRINTS" id="PR00080">
    <property type="entry name" value="SDRFAMILY"/>
</dbReference>
<dbReference type="EC" id="1.1.1.35" evidence="4"/>
<gene>
    <name evidence="4" type="ORF">JCM7686_0675</name>
</gene>
<dbReference type="InterPro" id="IPR002347">
    <property type="entry name" value="SDR_fam"/>
</dbReference>
<dbReference type="HOGENOM" id="CLU_010194_42_0_5"/>
<dbReference type="eggNOG" id="COG1028">
    <property type="taxonomic scope" value="Bacteria"/>
</dbReference>
<dbReference type="SUPFAM" id="SSF51735">
    <property type="entry name" value="NAD(P)-binding Rossmann-fold domains"/>
    <property type="match status" value="1"/>
</dbReference>
<evidence type="ECO:0000256" key="2">
    <source>
        <dbReference type="RuleBase" id="RU000363"/>
    </source>
</evidence>
<evidence type="ECO:0000259" key="3">
    <source>
        <dbReference type="SMART" id="SM00822"/>
    </source>
</evidence>
<organism evidence="4 5">
    <name type="scientific">Paracoccus aminophilus JCM 7686</name>
    <dbReference type="NCBI Taxonomy" id="1367847"/>
    <lineage>
        <taxon>Bacteria</taxon>
        <taxon>Pseudomonadati</taxon>
        <taxon>Pseudomonadota</taxon>
        <taxon>Alphaproteobacteria</taxon>
        <taxon>Rhodobacterales</taxon>
        <taxon>Paracoccaceae</taxon>
        <taxon>Paracoccus</taxon>
    </lineage>
</organism>
<protein>
    <submittedName>
        <fullName evidence="4">3-hydroxyacyl-CoA dehydrogenase</fullName>
        <ecNumber evidence="4">1.1.1.35</ecNumber>
    </submittedName>
</protein>
<dbReference type="KEGG" id="pami:JCM7686_0675"/>
<keyword evidence="1 4" id="KW-0560">Oxidoreductase</keyword>
<dbReference type="PATRIC" id="fig|1367847.3.peg.626"/>
<evidence type="ECO:0000256" key="1">
    <source>
        <dbReference type="ARBA" id="ARBA00023002"/>
    </source>
</evidence>
<dbReference type="GO" id="GO:0003857">
    <property type="term" value="F:(3S)-3-hydroxyacyl-CoA dehydrogenase (NAD+) activity"/>
    <property type="evidence" value="ECO:0007669"/>
    <property type="project" value="UniProtKB-EC"/>
</dbReference>
<dbReference type="Gene3D" id="3.40.50.720">
    <property type="entry name" value="NAD(P)-binding Rossmann-like Domain"/>
    <property type="match status" value="1"/>
</dbReference>
<dbReference type="PANTHER" id="PTHR43658">
    <property type="entry name" value="SHORT-CHAIN DEHYDROGENASE/REDUCTASE"/>
    <property type="match status" value="1"/>
</dbReference>